<sequence length="186" mass="19917">MAITDADIAGVLAAYLERYPQEAGQLAEPLRLLAEGQGFASRRTFPMHVTAGALLVREGAEILLIEHLAYGITLQPGGHLEPSDMTLVGAALRELSEETGIDPEQVVPVSMDPAYVEFGQVPARPAKDEPDHYHLDIGYVFATVDAEVGRIQESEVTGAAWYPLDLAERLVGPRIARAVTASTGIG</sequence>
<proteinExistence type="inferred from homology"/>
<dbReference type="KEGG" id="spad:DVK44_27675"/>
<dbReference type="SUPFAM" id="SSF55811">
    <property type="entry name" value="Nudix"/>
    <property type="match status" value="1"/>
</dbReference>
<keyword evidence="4" id="KW-1185">Reference proteome</keyword>
<dbReference type="Proteomes" id="UP000253868">
    <property type="component" value="Chromosome"/>
</dbReference>
<dbReference type="Pfam" id="PF00293">
    <property type="entry name" value="NUDIX"/>
    <property type="match status" value="1"/>
</dbReference>
<protein>
    <submittedName>
        <fullName evidence="3">NUDIX domain-containing protein</fullName>
    </submittedName>
</protein>
<dbReference type="AlphaFoldDB" id="A0A345HVV5"/>
<dbReference type="EMBL" id="CP031194">
    <property type="protein sequence ID" value="AXG80829.1"/>
    <property type="molecule type" value="Genomic_DNA"/>
</dbReference>
<dbReference type="PANTHER" id="PTHR43736">
    <property type="entry name" value="ADP-RIBOSE PYROPHOSPHATASE"/>
    <property type="match status" value="1"/>
</dbReference>
<dbReference type="PROSITE" id="PS51462">
    <property type="entry name" value="NUDIX"/>
    <property type="match status" value="1"/>
</dbReference>
<gene>
    <name evidence="3" type="ORF">DVK44_27675</name>
</gene>
<evidence type="ECO:0000259" key="2">
    <source>
        <dbReference type="PROSITE" id="PS51462"/>
    </source>
</evidence>
<dbReference type="PANTHER" id="PTHR43736:SF1">
    <property type="entry name" value="DIHYDRONEOPTERIN TRIPHOSPHATE DIPHOSPHATASE"/>
    <property type="match status" value="1"/>
</dbReference>
<evidence type="ECO:0000256" key="1">
    <source>
        <dbReference type="ARBA" id="ARBA00005582"/>
    </source>
</evidence>
<reference evidence="4" key="1">
    <citation type="submission" date="2018-07" db="EMBL/GenBank/DDBJ databases">
        <authorList>
            <person name="Zhao J."/>
        </authorList>
    </citation>
    <scope>NUCLEOTIDE SEQUENCE [LARGE SCALE GENOMIC DNA]</scope>
    <source>
        <strain evidence="4">GSSD-12</strain>
    </source>
</reference>
<dbReference type="InterPro" id="IPR000086">
    <property type="entry name" value="NUDIX_hydrolase_dom"/>
</dbReference>
<organism evidence="3 4">
    <name type="scientific">Streptomyces paludis</name>
    <dbReference type="NCBI Taxonomy" id="2282738"/>
    <lineage>
        <taxon>Bacteria</taxon>
        <taxon>Bacillati</taxon>
        <taxon>Actinomycetota</taxon>
        <taxon>Actinomycetes</taxon>
        <taxon>Kitasatosporales</taxon>
        <taxon>Streptomycetaceae</taxon>
        <taxon>Streptomyces</taxon>
    </lineage>
</organism>
<dbReference type="RefSeq" id="WP_114663000.1">
    <property type="nucleotide sequence ID" value="NZ_CP031194.1"/>
</dbReference>
<accession>A0A345HVV5</accession>
<evidence type="ECO:0000313" key="3">
    <source>
        <dbReference type="EMBL" id="AXG80829.1"/>
    </source>
</evidence>
<dbReference type="Gene3D" id="3.90.79.10">
    <property type="entry name" value="Nucleoside Triphosphate Pyrophosphohydrolase"/>
    <property type="match status" value="1"/>
</dbReference>
<feature type="domain" description="Nudix hydrolase" evidence="2">
    <location>
        <begin position="46"/>
        <end position="183"/>
    </location>
</feature>
<dbReference type="InterPro" id="IPR015797">
    <property type="entry name" value="NUDIX_hydrolase-like_dom_sf"/>
</dbReference>
<dbReference type="CDD" id="cd03674">
    <property type="entry name" value="NUDIX_Hydrolase"/>
    <property type="match status" value="1"/>
</dbReference>
<dbReference type="OrthoDB" id="21568at2"/>
<evidence type="ECO:0000313" key="4">
    <source>
        <dbReference type="Proteomes" id="UP000253868"/>
    </source>
</evidence>
<comment type="similarity">
    <text evidence="1">Belongs to the Nudix hydrolase family.</text>
</comment>
<name>A0A345HVV5_9ACTN</name>